<dbReference type="STRING" id="246786.GS18_0210535"/>
<dbReference type="SUPFAM" id="SSF48371">
    <property type="entry name" value="ARM repeat"/>
    <property type="match status" value="1"/>
</dbReference>
<proteinExistence type="predicted"/>
<accession>A0A084GW54</accession>
<dbReference type="Pfam" id="PF08713">
    <property type="entry name" value="DNA_alkylation"/>
    <property type="match status" value="1"/>
</dbReference>
<dbReference type="Gene3D" id="1.25.10.90">
    <property type="match status" value="1"/>
</dbReference>
<evidence type="ECO:0000313" key="2">
    <source>
        <dbReference type="Proteomes" id="UP000028549"/>
    </source>
</evidence>
<dbReference type="InterPro" id="IPR016024">
    <property type="entry name" value="ARM-type_fold"/>
</dbReference>
<gene>
    <name evidence="1" type="ORF">GS18_0210535</name>
</gene>
<evidence type="ECO:0000313" key="1">
    <source>
        <dbReference type="EMBL" id="KEZ51566.1"/>
    </source>
</evidence>
<dbReference type="AlphaFoldDB" id="A0A084GW54"/>
<comment type="caution">
    <text evidence="1">The sequence shown here is derived from an EMBL/GenBank/DDBJ whole genome shotgun (WGS) entry which is preliminary data.</text>
</comment>
<organism evidence="1 2">
    <name type="scientific">Metabacillus indicus</name>
    <name type="common">Bacillus indicus</name>
    <dbReference type="NCBI Taxonomy" id="246786"/>
    <lineage>
        <taxon>Bacteria</taxon>
        <taxon>Bacillati</taxon>
        <taxon>Bacillota</taxon>
        <taxon>Bacilli</taxon>
        <taxon>Bacillales</taxon>
        <taxon>Bacillaceae</taxon>
        <taxon>Metabacillus</taxon>
    </lineage>
</organism>
<protein>
    <recommendedName>
        <fullName evidence="3">DNA alkylation repair protein</fullName>
    </recommendedName>
</protein>
<sequence>MDEKKDTELKRSSKAENILSQINTKTKLGDLRKIAKDIKKDHELAMELWATGEFLPRLLAILLMDKKLLSQDVLNKLDKDMQIHTFDERNNLMDWLMANQITKDKKNIALMESWVNSPSALQRRAFWYYQARLRWTGQTPPDNTAELLSAIEAAIAQEEPEVQWAMNFTAGWIGIYDEKYRARCIKLGEKTGLYKDEMVSKGCTPNYLPEFITIEVNKRMNN</sequence>
<dbReference type="EMBL" id="JNVC02000005">
    <property type="protein sequence ID" value="KEZ51566.1"/>
    <property type="molecule type" value="Genomic_DNA"/>
</dbReference>
<evidence type="ECO:0008006" key="3">
    <source>
        <dbReference type="Google" id="ProtNLM"/>
    </source>
</evidence>
<dbReference type="PANTHER" id="PTHR41291:SF1">
    <property type="entry name" value="DNA ALKYLATION REPAIR PROTEIN"/>
    <property type="match status" value="1"/>
</dbReference>
<dbReference type="OrthoDB" id="1117222at2"/>
<dbReference type="RefSeq" id="WP_035206967.1">
    <property type="nucleotide sequence ID" value="NZ_JNVC02000005.1"/>
</dbReference>
<dbReference type="CDD" id="cd06561">
    <property type="entry name" value="AlkD_like"/>
    <property type="match status" value="1"/>
</dbReference>
<dbReference type="InterPro" id="IPR014825">
    <property type="entry name" value="DNA_alkylation"/>
</dbReference>
<name>A0A084GW54_METID</name>
<keyword evidence="2" id="KW-1185">Reference proteome</keyword>
<dbReference type="PANTHER" id="PTHR41291">
    <property type="entry name" value="DNA ALKYLATION REPAIR PROTEIN"/>
    <property type="match status" value="1"/>
</dbReference>
<reference evidence="1 2" key="1">
    <citation type="journal article" date="2005" name="Int. J. Syst. Evol. Microbiol.">
        <title>Bacillus cibi sp. nov., isolated from jeotgal, a traditional Korean fermented seafood.</title>
        <authorList>
            <person name="Yoon J.H."/>
            <person name="Lee C.H."/>
            <person name="Oh T.K."/>
        </authorList>
    </citation>
    <scope>NUCLEOTIDE SEQUENCE [LARGE SCALE GENOMIC DNA]</scope>
    <source>
        <strain evidence="1 2">DSM 16189</strain>
    </source>
</reference>
<dbReference type="Proteomes" id="UP000028549">
    <property type="component" value="Unassembled WGS sequence"/>
</dbReference>